<keyword evidence="4" id="KW-1185">Reference proteome</keyword>
<dbReference type="EMBL" id="CAJNOR010004046">
    <property type="protein sequence ID" value="CAF1470596.1"/>
    <property type="molecule type" value="Genomic_DNA"/>
</dbReference>
<feature type="domain" description="Peptidase C1A papain C-terminal" evidence="1">
    <location>
        <begin position="39"/>
        <end position="248"/>
    </location>
</feature>
<dbReference type="OrthoDB" id="9971138at2759"/>
<dbReference type="CDD" id="cd02619">
    <property type="entry name" value="Peptidase_C1"/>
    <property type="match status" value="1"/>
</dbReference>
<dbReference type="AlphaFoldDB" id="A0A815R2E0"/>
<evidence type="ECO:0000259" key="1">
    <source>
        <dbReference type="Pfam" id="PF00112"/>
    </source>
</evidence>
<dbReference type="SUPFAM" id="SSF54001">
    <property type="entry name" value="Cysteine proteinases"/>
    <property type="match status" value="1"/>
</dbReference>
<protein>
    <recommendedName>
        <fullName evidence="1">Peptidase C1A papain C-terminal domain-containing protein</fullName>
    </recommendedName>
</protein>
<dbReference type="GO" id="GO:0006508">
    <property type="term" value="P:proteolysis"/>
    <property type="evidence" value="ECO:0007669"/>
    <property type="project" value="InterPro"/>
</dbReference>
<comment type="caution">
    <text evidence="3">The sequence shown here is derived from an EMBL/GenBank/DDBJ whole genome shotgun (WGS) entry which is preliminary data.</text>
</comment>
<dbReference type="Pfam" id="PF00112">
    <property type="entry name" value="Peptidase_C1"/>
    <property type="match status" value="1"/>
</dbReference>
<accession>A0A815R2E0</accession>
<dbReference type="Gene3D" id="3.90.70.10">
    <property type="entry name" value="Cysteine proteinases"/>
    <property type="match status" value="1"/>
</dbReference>
<dbReference type="EMBL" id="CAJNOJ010000209">
    <property type="protein sequence ID" value="CAF1292991.1"/>
    <property type="molecule type" value="Genomic_DNA"/>
</dbReference>
<evidence type="ECO:0000313" key="4">
    <source>
        <dbReference type="Proteomes" id="UP000663828"/>
    </source>
</evidence>
<dbReference type="Proteomes" id="UP000663852">
    <property type="component" value="Unassembled WGS sequence"/>
</dbReference>
<reference evidence="3" key="1">
    <citation type="submission" date="2021-02" db="EMBL/GenBank/DDBJ databases">
        <authorList>
            <person name="Nowell W R."/>
        </authorList>
    </citation>
    <scope>NUCLEOTIDE SEQUENCE</scope>
</reference>
<proteinExistence type="predicted"/>
<evidence type="ECO:0000313" key="2">
    <source>
        <dbReference type="EMBL" id="CAF1292991.1"/>
    </source>
</evidence>
<dbReference type="GO" id="GO:0008234">
    <property type="term" value="F:cysteine-type peptidase activity"/>
    <property type="evidence" value="ECO:0007669"/>
    <property type="project" value="InterPro"/>
</dbReference>
<dbReference type="InterPro" id="IPR000668">
    <property type="entry name" value="Peptidase_C1A_C"/>
</dbReference>
<name>A0A815R2E0_ADIRI</name>
<dbReference type="Proteomes" id="UP000663828">
    <property type="component" value="Unassembled WGS sequence"/>
</dbReference>
<gene>
    <name evidence="2" type="ORF">EDS130_LOCUS30191</name>
    <name evidence="3" type="ORF">XAT740_LOCUS37956</name>
</gene>
<dbReference type="InterPro" id="IPR038765">
    <property type="entry name" value="Papain-like_cys_pep_sf"/>
</dbReference>
<sequence>MMDIPYLTYQHYDDYYDEKPNEVNLPIQLYFVPMQRLASSVDLRMWLTPIKHQADGNTCCANAFATICEYMIRRMTNRPYTMSSTNLSRLFIYYNGQRQFQHGYHMKDIGVDQRSVALGIRKYGICEEEYWPYDLSLLNIKPSSTAYHRAKKHAVTLLCVPITIEAIETCLHHQILVPIDIIMDEETDRIIESNYGYLNMQELSSNKYADKNKLHTMVIVGYDRTYRHFIVQNSYGKHWGYHGYFYLPYDYISSGRRINYNDQIWTVMNMERLHSSKLPPVHQLILPRHGYKEALLWTDYTFDTYTFFQ</sequence>
<organism evidence="3 4">
    <name type="scientific">Adineta ricciae</name>
    <name type="common">Rotifer</name>
    <dbReference type="NCBI Taxonomy" id="249248"/>
    <lineage>
        <taxon>Eukaryota</taxon>
        <taxon>Metazoa</taxon>
        <taxon>Spiralia</taxon>
        <taxon>Gnathifera</taxon>
        <taxon>Rotifera</taxon>
        <taxon>Eurotatoria</taxon>
        <taxon>Bdelloidea</taxon>
        <taxon>Adinetida</taxon>
        <taxon>Adinetidae</taxon>
        <taxon>Adineta</taxon>
    </lineage>
</organism>
<evidence type="ECO:0000313" key="3">
    <source>
        <dbReference type="EMBL" id="CAF1470596.1"/>
    </source>
</evidence>